<dbReference type="PROSITE" id="PS50076">
    <property type="entry name" value="DNAJ_2"/>
    <property type="match status" value="1"/>
</dbReference>
<dbReference type="SUPFAM" id="SSF46565">
    <property type="entry name" value="Chaperone J-domain"/>
    <property type="match status" value="1"/>
</dbReference>
<dbReference type="HOGENOM" id="CLU_017633_0_2_1"/>
<dbReference type="Pfam" id="PF00684">
    <property type="entry name" value="DnaJ_CXXCXGXG"/>
    <property type="match status" value="1"/>
</dbReference>
<protein>
    <submittedName>
        <fullName evidence="14">LALA0S01e05028g1_1</fullName>
    </submittedName>
</protein>
<feature type="domain" description="J" evidence="12">
    <location>
        <begin position="24"/>
        <end position="89"/>
    </location>
</feature>
<dbReference type="SUPFAM" id="SSF49493">
    <property type="entry name" value="HSP40/DnaJ peptide-binding domain"/>
    <property type="match status" value="2"/>
</dbReference>
<evidence type="ECO:0000256" key="11">
    <source>
        <dbReference type="SAM" id="SignalP"/>
    </source>
</evidence>
<dbReference type="PANTHER" id="PTHR43888">
    <property type="entry name" value="DNAJ-LIKE-2, ISOFORM A-RELATED"/>
    <property type="match status" value="1"/>
</dbReference>
<dbReference type="InterPro" id="IPR002939">
    <property type="entry name" value="DnaJ_C"/>
</dbReference>
<dbReference type="Pfam" id="PF00226">
    <property type="entry name" value="DnaJ"/>
    <property type="match status" value="1"/>
</dbReference>
<dbReference type="GO" id="GO:0051082">
    <property type="term" value="F:unfolded protein binding"/>
    <property type="evidence" value="ECO:0007669"/>
    <property type="project" value="InterPro"/>
</dbReference>
<dbReference type="GO" id="GO:0036503">
    <property type="term" value="P:ERAD pathway"/>
    <property type="evidence" value="ECO:0007669"/>
    <property type="project" value="EnsemblFungi"/>
</dbReference>
<keyword evidence="15" id="KW-1185">Reference proteome</keyword>
<keyword evidence="7 10" id="KW-0862">Zinc</keyword>
<dbReference type="GO" id="GO:0072655">
    <property type="term" value="P:establishment of protein localization to mitochondrion"/>
    <property type="evidence" value="ECO:0007669"/>
    <property type="project" value="UniProtKB-ARBA"/>
</dbReference>
<dbReference type="RefSeq" id="XP_022626434.1">
    <property type="nucleotide sequence ID" value="XM_022774326.1"/>
</dbReference>
<keyword evidence="9" id="KW-0143">Chaperone</keyword>
<dbReference type="GO" id="GO:0030544">
    <property type="term" value="F:Hsp70 protein binding"/>
    <property type="evidence" value="ECO:0007669"/>
    <property type="project" value="InterPro"/>
</dbReference>
<dbReference type="PRINTS" id="PR00625">
    <property type="entry name" value="JDOMAIN"/>
</dbReference>
<keyword evidence="6" id="KW-0256">Endoplasmic reticulum</keyword>
<accession>A0A0C7MSF0</accession>
<dbReference type="Pfam" id="PF01556">
    <property type="entry name" value="DnaJ_C"/>
    <property type="match status" value="1"/>
</dbReference>
<dbReference type="InterPro" id="IPR001305">
    <property type="entry name" value="HSP_DnaJ_Cys-rich_dom"/>
</dbReference>
<dbReference type="Gene3D" id="2.10.230.10">
    <property type="entry name" value="Heat shock protein DnaJ, cysteine-rich domain"/>
    <property type="match status" value="1"/>
</dbReference>
<keyword evidence="11" id="KW-0732">Signal</keyword>
<dbReference type="SUPFAM" id="SSF57938">
    <property type="entry name" value="DnaJ/Hsp40 cysteine-rich domain"/>
    <property type="match status" value="1"/>
</dbReference>
<dbReference type="EMBL" id="LN736360">
    <property type="protein sequence ID" value="CEP60189.1"/>
    <property type="molecule type" value="Genomic_DNA"/>
</dbReference>
<dbReference type="GeneID" id="34683563"/>
<evidence type="ECO:0000313" key="15">
    <source>
        <dbReference type="Proteomes" id="UP000054304"/>
    </source>
</evidence>
<evidence type="ECO:0000256" key="5">
    <source>
        <dbReference type="ARBA" id="ARBA00022771"/>
    </source>
</evidence>
<organism evidence="14 15">
    <name type="scientific">Lachancea lanzarotensis</name>
    <dbReference type="NCBI Taxonomy" id="1245769"/>
    <lineage>
        <taxon>Eukaryota</taxon>
        <taxon>Fungi</taxon>
        <taxon>Dikarya</taxon>
        <taxon>Ascomycota</taxon>
        <taxon>Saccharomycotina</taxon>
        <taxon>Saccharomycetes</taxon>
        <taxon>Saccharomycetales</taxon>
        <taxon>Saccharomycetaceae</taxon>
        <taxon>Lachancea</taxon>
    </lineage>
</organism>
<evidence type="ECO:0000313" key="14">
    <source>
        <dbReference type="EMBL" id="CEP60189.1"/>
    </source>
</evidence>
<dbReference type="GO" id="GO:0008270">
    <property type="term" value="F:zinc ion binding"/>
    <property type="evidence" value="ECO:0007669"/>
    <property type="project" value="UniProtKB-KW"/>
</dbReference>
<keyword evidence="4" id="KW-0677">Repeat</keyword>
<dbReference type="STRING" id="1245769.A0A0C7MSF0"/>
<name>A0A0C7MSF0_9SACH</name>
<dbReference type="InterPro" id="IPR018253">
    <property type="entry name" value="DnaJ_domain_CS"/>
</dbReference>
<dbReference type="Proteomes" id="UP000054304">
    <property type="component" value="Unassembled WGS sequence"/>
</dbReference>
<dbReference type="Gene3D" id="2.60.260.20">
    <property type="entry name" value="Urease metallochaperone UreE, N-terminal domain"/>
    <property type="match status" value="2"/>
</dbReference>
<proteinExistence type="predicted"/>
<dbReference type="OrthoDB" id="550424at2759"/>
<feature type="signal peptide" evidence="11">
    <location>
        <begin position="1"/>
        <end position="22"/>
    </location>
</feature>
<dbReference type="InterPro" id="IPR001623">
    <property type="entry name" value="DnaJ_domain"/>
</dbReference>
<evidence type="ECO:0000256" key="6">
    <source>
        <dbReference type="ARBA" id="ARBA00022824"/>
    </source>
</evidence>
<evidence type="ECO:0000256" key="7">
    <source>
        <dbReference type="ARBA" id="ARBA00022833"/>
    </source>
</evidence>
<dbReference type="PROSITE" id="PS00636">
    <property type="entry name" value="DNAJ_1"/>
    <property type="match status" value="1"/>
</dbReference>
<comment type="subcellular location">
    <subcellularLocation>
        <location evidence="1">Endoplasmic reticulum</location>
    </subcellularLocation>
</comment>
<dbReference type="InterPro" id="IPR044713">
    <property type="entry name" value="DNJA1/2-like"/>
</dbReference>
<evidence type="ECO:0000256" key="10">
    <source>
        <dbReference type="PROSITE-ProRule" id="PRU00546"/>
    </source>
</evidence>
<dbReference type="InterPro" id="IPR036869">
    <property type="entry name" value="J_dom_sf"/>
</dbReference>
<dbReference type="Gene3D" id="1.10.287.110">
    <property type="entry name" value="DnaJ domain"/>
    <property type="match status" value="1"/>
</dbReference>
<evidence type="ECO:0000256" key="2">
    <source>
        <dbReference type="ARBA" id="ARBA00022448"/>
    </source>
</evidence>
<evidence type="ECO:0000256" key="4">
    <source>
        <dbReference type="ARBA" id="ARBA00022737"/>
    </source>
</evidence>
<reference evidence="14 15" key="1">
    <citation type="submission" date="2014-12" db="EMBL/GenBank/DDBJ databases">
        <authorList>
            <person name="Neuveglise Cecile"/>
        </authorList>
    </citation>
    <scope>NUCLEOTIDE SEQUENCE [LARGE SCALE GENOMIC DNA]</scope>
    <source>
        <strain evidence="14 15">CBS 12615</strain>
    </source>
</reference>
<feature type="domain" description="CR-type" evidence="13">
    <location>
        <begin position="157"/>
        <end position="238"/>
    </location>
</feature>
<evidence type="ECO:0000256" key="9">
    <source>
        <dbReference type="ARBA" id="ARBA00023186"/>
    </source>
</evidence>
<dbReference type="GO" id="GO:0006986">
    <property type="term" value="P:response to unfolded protein"/>
    <property type="evidence" value="ECO:0007669"/>
    <property type="project" value="EnsemblFungi"/>
</dbReference>
<feature type="zinc finger region" description="CR-type" evidence="10">
    <location>
        <begin position="157"/>
        <end position="238"/>
    </location>
</feature>
<evidence type="ECO:0000259" key="13">
    <source>
        <dbReference type="PROSITE" id="PS51188"/>
    </source>
</evidence>
<keyword evidence="8" id="KW-0653">Protein transport</keyword>
<sequence>MPFSWCRTIGLLSIFLLALVTAQDYYGILGVGKDASDKDIKSAYRQLSKKYHPDKNPGDEDAHHKFIEVGEAYEVLSDDQKREVYDRYGADALKNGGGGGPGGHGGPHGGFGGGFGDPMDMFEQMFGGAHRGGHRGRPRGHNLEAREELTLKDYYHGTTLDFTLNLNDFCGHCHGSGSQDGKTAQCGQCRGQGVVIQVVRMGPITQKLQQVCGACQGKGNIIKNKCRQCKGAKVERKAKPFHVDVPAGAPRDFMDVKNGEADKGPDFDAGDVFIKFSESSRNNMGYRRRGSHLYRTEVVSLEEALKGGWTRDVEFFDKNKKVHLARKAGVPIRHGEVERIPQFGMPIPGKPNAFGDLFVDYIVVTPNKVASQLIKDEL</sequence>
<keyword evidence="2" id="KW-0813">Transport</keyword>
<dbReference type="CDD" id="cd06257">
    <property type="entry name" value="DnaJ"/>
    <property type="match status" value="1"/>
</dbReference>
<dbReference type="FunFam" id="1.10.287.110:FF:000124">
    <property type="entry name" value="SCJ1p protein"/>
    <property type="match status" value="1"/>
</dbReference>
<dbReference type="InterPro" id="IPR008971">
    <property type="entry name" value="HSP40/DnaJ_pept-bd"/>
</dbReference>
<dbReference type="FunFam" id="2.10.230.10:FF:000001">
    <property type="entry name" value="DnaJ subfamily A member 2"/>
    <property type="match status" value="1"/>
</dbReference>
<evidence type="ECO:0000256" key="1">
    <source>
        <dbReference type="ARBA" id="ARBA00004240"/>
    </source>
</evidence>
<dbReference type="GO" id="GO:0001671">
    <property type="term" value="F:ATPase activator activity"/>
    <property type="evidence" value="ECO:0007669"/>
    <property type="project" value="UniProtKB-ARBA"/>
</dbReference>
<dbReference type="InterPro" id="IPR036410">
    <property type="entry name" value="HSP_DnaJ_Cys-rich_dom_sf"/>
</dbReference>
<evidence type="ECO:0000256" key="3">
    <source>
        <dbReference type="ARBA" id="ARBA00022723"/>
    </source>
</evidence>
<dbReference type="AlphaFoldDB" id="A0A0C7MSF0"/>
<dbReference type="CDD" id="cd10719">
    <property type="entry name" value="DnaJ_zf"/>
    <property type="match status" value="1"/>
</dbReference>
<dbReference type="PROSITE" id="PS51188">
    <property type="entry name" value="ZF_CR"/>
    <property type="match status" value="1"/>
</dbReference>
<evidence type="ECO:0000256" key="8">
    <source>
        <dbReference type="ARBA" id="ARBA00022927"/>
    </source>
</evidence>
<feature type="chain" id="PRO_5002195243" evidence="11">
    <location>
        <begin position="23"/>
        <end position="378"/>
    </location>
</feature>
<keyword evidence="5 10" id="KW-0863">Zinc-finger</keyword>
<dbReference type="GO" id="GO:0034975">
    <property type="term" value="P:protein folding in endoplasmic reticulum"/>
    <property type="evidence" value="ECO:0007669"/>
    <property type="project" value="EnsemblFungi"/>
</dbReference>
<gene>
    <name evidence="14" type="ORF">LALA0_S01e05028g</name>
</gene>
<dbReference type="GO" id="GO:0015031">
    <property type="term" value="P:protein transport"/>
    <property type="evidence" value="ECO:0007669"/>
    <property type="project" value="UniProtKB-KW"/>
</dbReference>
<keyword evidence="3 10" id="KW-0479">Metal-binding</keyword>
<dbReference type="GO" id="GO:0005788">
    <property type="term" value="C:endoplasmic reticulum lumen"/>
    <property type="evidence" value="ECO:0007669"/>
    <property type="project" value="EnsemblFungi"/>
</dbReference>
<evidence type="ECO:0000259" key="12">
    <source>
        <dbReference type="PROSITE" id="PS50076"/>
    </source>
</evidence>
<dbReference type="SMART" id="SM00271">
    <property type="entry name" value="DnaJ"/>
    <property type="match status" value="1"/>
</dbReference>